<dbReference type="Pfam" id="PF08544">
    <property type="entry name" value="GHMP_kinases_C"/>
    <property type="match status" value="1"/>
</dbReference>
<dbReference type="GO" id="GO:0004496">
    <property type="term" value="F:mevalonate kinase activity"/>
    <property type="evidence" value="ECO:0007669"/>
    <property type="project" value="UniProtKB-UniRule"/>
</dbReference>
<dbReference type="InterPro" id="IPR014721">
    <property type="entry name" value="Ribsml_uS5_D2-typ_fold_subgr"/>
</dbReference>
<dbReference type="HAMAP" id="MF_00217">
    <property type="entry name" value="Mevalonate_kinase"/>
    <property type="match status" value="1"/>
</dbReference>
<gene>
    <name evidence="14 17" type="primary">mvk</name>
    <name evidence="18" type="ORF">ENR21_04210</name>
    <name evidence="17" type="ORF">ENW66_00980</name>
</gene>
<dbReference type="GO" id="GO:0019287">
    <property type="term" value="P:isopentenyl diphosphate biosynthetic process, mevalonate pathway"/>
    <property type="evidence" value="ECO:0007669"/>
    <property type="project" value="UniProtKB-UniRule"/>
</dbReference>
<dbReference type="InterPro" id="IPR006205">
    <property type="entry name" value="Mev_gal_kin"/>
</dbReference>
<comment type="subcellular location">
    <subcellularLocation>
        <location evidence="1 14">Cytoplasm</location>
    </subcellularLocation>
</comment>
<dbReference type="InterPro" id="IPR022937">
    <property type="entry name" value="Mevalonate_kinase_arc"/>
</dbReference>
<dbReference type="GO" id="GO:0000287">
    <property type="term" value="F:magnesium ion binding"/>
    <property type="evidence" value="ECO:0007669"/>
    <property type="project" value="UniProtKB-UniRule"/>
</dbReference>
<keyword evidence="5 14" id="KW-0444">Lipid biosynthesis</keyword>
<reference evidence="17" key="1">
    <citation type="journal article" date="2020" name="mSystems">
        <title>Genome- and Community-Level Interaction Insights into Carbon Utilization and Element Cycling Functions of Hydrothermarchaeota in Hydrothermal Sediment.</title>
        <authorList>
            <person name="Zhou Z."/>
            <person name="Liu Y."/>
            <person name="Xu W."/>
            <person name="Pan J."/>
            <person name="Luo Z.H."/>
            <person name="Li M."/>
        </authorList>
    </citation>
    <scope>NUCLEOTIDE SEQUENCE [LARGE SCALE GENOMIC DNA]</scope>
    <source>
        <strain evidence="18">SpSt-38</strain>
        <strain evidence="17">SpSt-87</strain>
    </source>
</reference>
<dbReference type="InterPro" id="IPR006203">
    <property type="entry name" value="GHMP_knse_ATP-bd_CS"/>
</dbReference>
<dbReference type="InterPro" id="IPR036554">
    <property type="entry name" value="GHMP_kinase_C_sf"/>
</dbReference>
<dbReference type="Gene3D" id="3.30.70.890">
    <property type="entry name" value="GHMP kinase, C-terminal domain"/>
    <property type="match status" value="1"/>
</dbReference>
<evidence type="ECO:0000259" key="16">
    <source>
        <dbReference type="Pfam" id="PF08544"/>
    </source>
</evidence>
<comment type="similarity">
    <text evidence="2 14">Belongs to the GHMP kinase family. Mevalonate kinase subfamily.</text>
</comment>
<dbReference type="InterPro" id="IPR006204">
    <property type="entry name" value="GHMP_kinase_N_dom"/>
</dbReference>
<comment type="function">
    <text evidence="14">Catalyzes the phosphorylation of (R)-mevalonate (MVA) to (R)-mevalonate 5-phosphate (MVAP). Functions in the mevalonate (MVA) pathway leading to isopentenyl diphosphate (IPP), a key precursor for the biosynthesis of isoprenoid compounds such as archaeal membrane lipids.</text>
</comment>
<dbReference type="Pfam" id="PF00288">
    <property type="entry name" value="GHMP_kinases_N"/>
    <property type="match status" value="1"/>
</dbReference>
<feature type="domain" description="GHMP kinase N-terminal" evidence="15">
    <location>
        <begin position="60"/>
        <end position="144"/>
    </location>
</feature>
<dbReference type="PROSITE" id="PS00627">
    <property type="entry name" value="GHMP_KINASES_ATP"/>
    <property type="match status" value="1"/>
</dbReference>
<dbReference type="InterPro" id="IPR013750">
    <property type="entry name" value="GHMP_kinase_C_dom"/>
</dbReference>
<dbReference type="PANTHER" id="PTHR43290">
    <property type="entry name" value="MEVALONATE KINASE"/>
    <property type="match status" value="1"/>
</dbReference>
<comment type="caution">
    <text evidence="17">The sequence shown here is derived from an EMBL/GenBank/DDBJ whole genome shotgun (WGS) entry which is preliminary data.</text>
</comment>
<comment type="cofactor">
    <cofactor evidence="14">
        <name>Mg(2+)</name>
        <dbReference type="ChEBI" id="CHEBI:18420"/>
    </cofactor>
</comment>
<evidence type="ECO:0000256" key="6">
    <source>
        <dbReference type="ARBA" id="ARBA00022679"/>
    </source>
</evidence>
<comment type="subunit">
    <text evidence="14">Homodimer.</text>
</comment>
<dbReference type="PRINTS" id="PR00959">
    <property type="entry name" value="MEVGALKINASE"/>
</dbReference>
<keyword evidence="8 14" id="KW-0418">Kinase</keyword>
<evidence type="ECO:0000256" key="12">
    <source>
        <dbReference type="ARBA" id="ARBA00023229"/>
    </source>
</evidence>
<sequence>MIASAPGKIILFGEHAVVYGRHAVVSAINLRCRVKVKKSAIFKIKSVLGETGLDFDRHPYVVQAVRRFMEVKNIPGAEIEIESDIPVGSGLGSSGAVTVATVAALNAEFDGGMDKEDIFRMARQVEIDVQGRASGIDPFISTFGDSWLFPERKKVLMPFKFFVINLGSRSTAEMVRRVAELREKHPEVIERIFDSIDAISLEAAEITSEDRLEELIAINQSLLRAIGVSNPEIDRTIAELERKGLRAKITGAGGGGCIFGLYRGEKPEGSFVVEPEKEGVRIEE</sequence>
<keyword evidence="11 14" id="KW-0443">Lipid metabolism</keyword>
<dbReference type="UniPathway" id="UPA00057">
    <property type="reaction ID" value="UER00098"/>
</dbReference>
<keyword evidence="10 14" id="KW-0460">Magnesium</keyword>
<evidence type="ECO:0000256" key="11">
    <source>
        <dbReference type="ARBA" id="ARBA00023098"/>
    </source>
</evidence>
<keyword evidence="9 14" id="KW-0067">ATP-binding</keyword>
<dbReference type="EMBL" id="DSQD01000132">
    <property type="protein sequence ID" value="HGF87607.1"/>
    <property type="molecule type" value="Genomic_DNA"/>
</dbReference>
<dbReference type="PANTHER" id="PTHR43290:SF2">
    <property type="entry name" value="MEVALONATE KINASE"/>
    <property type="match status" value="1"/>
</dbReference>
<evidence type="ECO:0000313" key="17">
    <source>
        <dbReference type="EMBL" id="HFW31517.1"/>
    </source>
</evidence>
<dbReference type="EC" id="2.7.1.36" evidence="3 14"/>
<keyword evidence="12 14" id="KW-0414">Isoprene biosynthesis</keyword>
<evidence type="ECO:0000256" key="8">
    <source>
        <dbReference type="ARBA" id="ARBA00022777"/>
    </source>
</evidence>
<dbReference type="Gene3D" id="3.30.230.10">
    <property type="match status" value="1"/>
</dbReference>
<evidence type="ECO:0000256" key="13">
    <source>
        <dbReference type="ARBA" id="ARBA00029438"/>
    </source>
</evidence>
<dbReference type="GO" id="GO:0005829">
    <property type="term" value="C:cytosol"/>
    <property type="evidence" value="ECO:0007669"/>
    <property type="project" value="TreeGrafter"/>
</dbReference>
<dbReference type="SUPFAM" id="SSF55060">
    <property type="entry name" value="GHMP Kinase, C-terminal domain"/>
    <property type="match status" value="1"/>
</dbReference>
<name>A0A7C3M9E9_ARCFL</name>
<evidence type="ECO:0000256" key="7">
    <source>
        <dbReference type="ARBA" id="ARBA00022741"/>
    </source>
</evidence>
<evidence type="ECO:0000256" key="3">
    <source>
        <dbReference type="ARBA" id="ARBA00012103"/>
    </source>
</evidence>
<comment type="catalytic activity">
    <reaction evidence="14">
        <text>(R)-mevalonate + ATP = (R)-5-phosphomevalonate + ADP + H(+)</text>
        <dbReference type="Rhea" id="RHEA:17065"/>
        <dbReference type="ChEBI" id="CHEBI:15378"/>
        <dbReference type="ChEBI" id="CHEBI:30616"/>
        <dbReference type="ChEBI" id="CHEBI:36464"/>
        <dbReference type="ChEBI" id="CHEBI:58146"/>
        <dbReference type="ChEBI" id="CHEBI:456216"/>
        <dbReference type="EC" id="2.7.1.36"/>
    </reaction>
</comment>
<evidence type="ECO:0000256" key="5">
    <source>
        <dbReference type="ARBA" id="ARBA00022516"/>
    </source>
</evidence>
<comment type="caution">
    <text evidence="14">Lacks conserved residue(s) required for the propagation of feature annotation.</text>
</comment>
<dbReference type="GO" id="GO:0005524">
    <property type="term" value="F:ATP binding"/>
    <property type="evidence" value="ECO:0007669"/>
    <property type="project" value="UniProtKB-UniRule"/>
</dbReference>
<dbReference type="NCBIfam" id="TIGR00549">
    <property type="entry name" value="mevalon_kin"/>
    <property type="match status" value="1"/>
</dbReference>
<dbReference type="AlphaFoldDB" id="A0A7C3M9E9"/>
<organism evidence="17">
    <name type="scientific">Archaeoglobus fulgidus</name>
    <dbReference type="NCBI Taxonomy" id="2234"/>
    <lineage>
        <taxon>Archaea</taxon>
        <taxon>Methanobacteriati</taxon>
        <taxon>Methanobacteriota</taxon>
        <taxon>Archaeoglobi</taxon>
        <taxon>Archaeoglobales</taxon>
        <taxon>Archaeoglobaceae</taxon>
        <taxon>Archaeoglobus</taxon>
    </lineage>
</organism>
<proteinExistence type="inferred from homology"/>
<feature type="active site" description="Proton acceptor" evidence="14">
    <location>
        <position position="137"/>
    </location>
</feature>
<keyword evidence="4 14" id="KW-0963">Cytoplasm</keyword>
<evidence type="ECO:0000256" key="14">
    <source>
        <dbReference type="HAMAP-Rule" id="MF_00217"/>
    </source>
</evidence>
<keyword evidence="6 14" id="KW-0808">Transferase</keyword>
<evidence type="ECO:0000256" key="9">
    <source>
        <dbReference type="ARBA" id="ARBA00022840"/>
    </source>
</evidence>
<dbReference type="SUPFAM" id="SSF54211">
    <property type="entry name" value="Ribosomal protein S5 domain 2-like"/>
    <property type="match status" value="1"/>
</dbReference>
<feature type="domain" description="GHMP kinase C-terminal" evidence="16">
    <location>
        <begin position="203"/>
        <end position="264"/>
    </location>
</feature>
<accession>A0A7C3M9E9</accession>
<dbReference type="InterPro" id="IPR020568">
    <property type="entry name" value="Ribosomal_Su5_D2-typ_SF"/>
</dbReference>
<evidence type="ECO:0000256" key="10">
    <source>
        <dbReference type="ARBA" id="ARBA00022842"/>
    </source>
</evidence>
<evidence type="ECO:0000256" key="1">
    <source>
        <dbReference type="ARBA" id="ARBA00004496"/>
    </source>
</evidence>
<evidence type="ECO:0000256" key="2">
    <source>
        <dbReference type="ARBA" id="ARBA00006495"/>
    </source>
</evidence>
<protein>
    <recommendedName>
        <fullName evidence="3 14">Mevalonate kinase</fullName>
        <shortName evidence="14">MK</shortName>
        <shortName evidence="14">MVK</shortName>
        <ecNumber evidence="3 14">2.7.1.36</ecNumber>
    </recommendedName>
</protein>
<evidence type="ECO:0000313" key="18">
    <source>
        <dbReference type="EMBL" id="HGF87607.1"/>
    </source>
</evidence>
<evidence type="ECO:0000259" key="15">
    <source>
        <dbReference type="Pfam" id="PF00288"/>
    </source>
</evidence>
<evidence type="ECO:0000256" key="4">
    <source>
        <dbReference type="ARBA" id="ARBA00022490"/>
    </source>
</evidence>
<comment type="pathway">
    <text evidence="13 14">Isoprenoid biosynthesis; isopentenyl diphosphate biosynthesis via mevalonate pathway; isopentenyl diphosphate from (R)-mevalonate: step 1/3.</text>
</comment>
<dbReference type="EMBL" id="DTLB01000005">
    <property type="protein sequence ID" value="HFW31517.1"/>
    <property type="molecule type" value="Genomic_DNA"/>
</dbReference>
<keyword evidence="7 14" id="KW-0547">Nucleotide-binding</keyword>